<dbReference type="PROSITE" id="PS00141">
    <property type="entry name" value="ASP_PROTEASE"/>
    <property type="match status" value="2"/>
</dbReference>
<dbReference type="GO" id="GO:0004190">
    <property type="term" value="F:aspartic-type endopeptidase activity"/>
    <property type="evidence" value="ECO:0007669"/>
    <property type="project" value="UniProtKB-KW"/>
</dbReference>
<feature type="domain" description="Peptidase A1" evidence="8">
    <location>
        <begin position="94"/>
        <end position="402"/>
    </location>
</feature>
<dbReference type="GO" id="GO:0006508">
    <property type="term" value="P:proteolysis"/>
    <property type="evidence" value="ECO:0007669"/>
    <property type="project" value="UniProtKB-KW"/>
</dbReference>
<gene>
    <name evidence="9" type="ORF">BJ875DRAFT_232775</name>
</gene>
<dbReference type="InterPro" id="IPR021109">
    <property type="entry name" value="Peptidase_aspartic_dom_sf"/>
</dbReference>
<evidence type="ECO:0000256" key="3">
    <source>
        <dbReference type="ARBA" id="ARBA00022750"/>
    </source>
</evidence>
<evidence type="ECO:0000256" key="5">
    <source>
        <dbReference type="PIRSR" id="PIRSR601461-1"/>
    </source>
</evidence>
<comment type="caution">
    <text evidence="9">The sequence shown here is derived from an EMBL/GenBank/DDBJ whole genome shotgun (WGS) entry which is preliminary data.</text>
</comment>
<dbReference type="FunFam" id="2.40.70.10:FF:000024">
    <property type="entry name" value="Endothiapepsin"/>
    <property type="match status" value="1"/>
</dbReference>
<dbReference type="PANTHER" id="PTHR47966:SF2">
    <property type="entry name" value="ASPERGILLOPEPSIN-1-RELATED"/>
    <property type="match status" value="1"/>
</dbReference>
<comment type="similarity">
    <text evidence="1 6">Belongs to the peptidase A1 family.</text>
</comment>
<dbReference type="PROSITE" id="PS51767">
    <property type="entry name" value="PEPTIDASE_A1"/>
    <property type="match status" value="1"/>
</dbReference>
<dbReference type="CDD" id="cd06097">
    <property type="entry name" value="Aspergillopepsin_like"/>
    <property type="match status" value="1"/>
</dbReference>
<dbReference type="FunFam" id="2.40.70.10:FF:000026">
    <property type="entry name" value="Endothiapepsin"/>
    <property type="match status" value="1"/>
</dbReference>
<keyword evidence="7" id="KW-0732">Signal</keyword>
<evidence type="ECO:0000256" key="2">
    <source>
        <dbReference type="ARBA" id="ARBA00022670"/>
    </source>
</evidence>
<organism evidence="9 10">
    <name type="scientific">Amylocarpus encephaloides</name>
    <dbReference type="NCBI Taxonomy" id="45428"/>
    <lineage>
        <taxon>Eukaryota</taxon>
        <taxon>Fungi</taxon>
        <taxon>Dikarya</taxon>
        <taxon>Ascomycota</taxon>
        <taxon>Pezizomycotina</taxon>
        <taxon>Leotiomycetes</taxon>
        <taxon>Helotiales</taxon>
        <taxon>Helotiales incertae sedis</taxon>
        <taxon>Amylocarpus</taxon>
    </lineage>
</organism>
<sequence>MSLSFSLTAALLSLLPLISSSPIQDVQPRAALQSFAVQQVPNPKFQGYDNAGPAALLRTFYKYNVQPPAAARAMVNSTGIVAATPFPAEYDREYVAPVSLGTPAQELNLIFDTGSSDLWVFSTSMPAAQVAGQKLYNPSGSSTSAVLWGHTWSIQYGDGSRSSGTVVNELVTIGGISYASQALEIANGVSAQFSQDPASSGLLGLGFSILNTVIPTSQKTWFDNVLPTLAAPVFTVDLKRAAPGTYTFGAIDASSYAGKIEYTPIDNSNGFWRLQASGYQVGTSPFQPTTIDAIADTGTTLLMLPAAIVKAYYAQVPGSQLHASYGAYTFPCSAKLPSFTFGIGRYRGVIPGAFVSYGRIDATTCYGGIQDQGNLPFSIFGDILMKAQVVVFDAGRTRIGFAAKKV</sequence>
<dbReference type="SUPFAM" id="SSF50630">
    <property type="entry name" value="Acid proteases"/>
    <property type="match status" value="1"/>
</dbReference>
<feature type="active site" evidence="5">
    <location>
        <position position="112"/>
    </location>
</feature>
<evidence type="ECO:0000259" key="8">
    <source>
        <dbReference type="PROSITE" id="PS51767"/>
    </source>
</evidence>
<accession>A0A9P7YML9</accession>
<evidence type="ECO:0000313" key="10">
    <source>
        <dbReference type="Proteomes" id="UP000824998"/>
    </source>
</evidence>
<dbReference type="Pfam" id="PF00026">
    <property type="entry name" value="Asp"/>
    <property type="match status" value="1"/>
</dbReference>
<name>A0A9P7YML9_9HELO</name>
<dbReference type="EMBL" id="MU251409">
    <property type="protein sequence ID" value="KAG9236365.1"/>
    <property type="molecule type" value="Genomic_DNA"/>
</dbReference>
<keyword evidence="4 6" id="KW-0378">Hydrolase</keyword>
<dbReference type="Gene3D" id="2.40.70.10">
    <property type="entry name" value="Acid Proteases"/>
    <property type="match status" value="2"/>
</dbReference>
<proteinExistence type="inferred from homology"/>
<feature type="chain" id="PRO_5040392641" evidence="7">
    <location>
        <begin position="21"/>
        <end position="406"/>
    </location>
</feature>
<feature type="active site" evidence="5">
    <location>
        <position position="296"/>
    </location>
</feature>
<dbReference type="InterPro" id="IPR034163">
    <property type="entry name" value="Aspergillopepsin-like_cat_dom"/>
</dbReference>
<dbReference type="InterPro" id="IPR033121">
    <property type="entry name" value="PEPTIDASE_A1"/>
</dbReference>
<dbReference type="Proteomes" id="UP000824998">
    <property type="component" value="Unassembled WGS sequence"/>
</dbReference>
<dbReference type="PANTHER" id="PTHR47966">
    <property type="entry name" value="BETA-SITE APP-CLEAVING ENZYME, ISOFORM A-RELATED"/>
    <property type="match status" value="1"/>
</dbReference>
<keyword evidence="2 6" id="KW-0645">Protease</keyword>
<feature type="signal peptide" evidence="7">
    <location>
        <begin position="1"/>
        <end position="20"/>
    </location>
</feature>
<dbReference type="PRINTS" id="PR00792">
    <property type="entry name" value="PEPSIN"/>
</dbReference>
<dbReference type="OrthoDB" id="2747330at2759"/>
<evidence type="ECO:0000256" key="4">
    <source>
        <dbReference type="ARBA" id="ARBA00022801"/>
    </source>
</evidence>
<evidence type="ECO:0000256" key="1">
    <source>
        <dbReference type="ARBA" id="ARBA00007447"/>
    </source>
</evidence>
<dbReference type="InterPro" id="IPR001969">
    <property type="entry name" value="Aspartic_peptidase_AS"/>
</dbReference>
<evidence type="ECO:0000313" key="9">
    <source>
        <dbReference type="EMBL" id="KAG9236365.1"/>
    </source>
</evidence>
<evidence type="ECO:0000256" key="7">
    <source>
        <dbReference type="SAM" id="SignalP"/>
    </source>
</evidence>
<dbReference type="AlphaFoldDB" id="A0A9P7YML9"/>
<evidence type="ECO:0000256" key="6">
    <source>
        <dbReference type="RuleBase" id="RU000454"/>
    </source>
</evidence>
<dbReference type="InterPro" id="IPR001461">
    <property type="entry name" value="Aspartic_peptidase_A1"/>
</dbReference>
<keyword evidence="3 6" id="KW-0064">Aspartyl protease</keyword>
<protein>
    <submittedName>
        <fullName evidence="9">Secreted aspartic proteinase</fullName>
    </submittedName>
</protein>
<keyword evidence="10" id="KW-1185">Reference proteome</keyword>
<reference evidence="9" key="1">
    <citation type="journal article" date="2021" name="IMA Fungus">
        <title>Genomic characterization of three marine fungi, including Emericellopsis atlantica sp. nov. with signatures of a generalist lifestyle and marine biomass degradation.</title>
        <authorList>
            <person name="Hagestad O.C."/>
            <person name="Hou L."/>
            <person name="Andersen J.H."/>
            <person name="Hansen E.H."/>
            <person name="Altermark B."/>
            <person name="Li C."/>
            <person name="Kuhnert E."/>
            <person name="Cox R.J."/>
            <person name="Crous P.W."/>
            <person name="Spatafora J.W."/>
            <person name="Lail K."/>
            <person name="Amirebrahimi M."/>
            <person name="Lipzen A."/>
            <person name="Pangilinan J."/>
            <person name="Andreopoulos W."/>
            <person name="Hayes R.D."/>
            <person name="Ng V."/>
            <person name="Grigoriev I.V."/>
            <person name="Jackson S.A."/>
            <person name="Sutton T.D.S."/>
            <person name="Dobson A.D.W."/>
            <person name="Rama T."/>
        </authorList>
    </citation>
    <scope>NUCLEOTIDE SEQUENCE</scope>
    <source>
        <strain evidence="9">TRa018bII</strain>
    </source>
</reference>